<evidence type="ECO:0000256" key="2">
    <source>
        <dbReference type="ARBA" id="ARBA00023002"/>
    </source>
</evidence>
<feature type="domain" description="Transketolase C-terminal" evidence="5">
    <location>
        <begin position="1"/>
        <end position="84"/>
    </location>
</feature>
<dbReference type="InterPro" id="IPR009014">
    <property type="entry name" value="Transketo_C/PFOR_II"/>
</dbReference>
<gene>
    <name evidence="6" type="ORF">HaLaN_01372</name>
</gene>
<keyword evidence="2 4" id="KW-0560">Oxidoreductase</keyword>
<evidence type="ECO:0000313" key="7">
    <source>
        <dbReference type="Proteomes" id="UP000485058"/>
    </source>
</evidence>
<evidence type="ECO:0000256" key="3">
    <source>
        <dbReference type="ARBA" id="ARBA00023052"/>
    </source>
</evidence>
<keyword evidence="3 4" id="KW-0786">Thiamine pyrophosphate</keyword>
<feature type="non-terminal residue" evidence="6">
    <location>
        <position position="1"/>
    </location>
</feature>
<reference evidence="6 7" key="1">
    <citation type="submission" date="2020-02" db="EMBL/GenBank/DDBJ databases">
        <title>Draft genome sequence of Haematococcus lacustris strain NIES-144.</title>
        <authorList>
            <person name="Morimoto D."/>
            <person name="Nakagawa S."/>
            <person name="Yoshida T."/>
            <person name="Sawayama S."/>
        </authorList>
    </citation>
    <scope>NUCLEOTIDE SEQUENCE [LARGE SCALE GENOMIC DNA]</scope>
    <source>
        <strain evidence="6 7">NIES-144</strain>
    </source>
</reference>
<keyword evidence="4 6" id="KW-0670">Pyruvate</keyword>
<dbReference type="GO" id="GO:0004739">
    <property type="term" value="F:pyruvate dehydrogenase (acetyl-transferring) activity"/>
    <property type="evidence" value="ECO:0007669"/>
    <property type="project" value="UniProtKB-UniRule"/>
</dbReference>
<evidence type="ECO:0000313" key="6">
    <source>
        <dbReference type="EMBL" id="GFH06702.1"/>
    </source>
</evidence>
<comment type="cofactor">
    <cofactor evidence="1 4">
        <name>thiamine diphosphate</name>
        <dbReference type="ChEBI" id="CHEBI:58937"/>
    </cofactor>
</comment>
<dbReference type="InterPro" id="IPR027110">
    <property type="entry name" value="PDHB_mito-type"/>
</dbReference>
<dbReference type="PANTHER" id="PTHR11624:SF96">
    <property type="entry name" value="PYRUVATE DEHYDROGENASE E1 COMPONENT SUBUNIT BETA, MITOCHONDRIAL"/>
    <property type="match status" value="1"/>
</dbReference>
<accession>A0A699YUK0</accession>
<comment type="caution">
    <text evidence="6">The sequence shown here is derived from an EMBL/GenBank/DDBJ whole genome shotgun (WGS) entry which is preliminary data.</text>
</comment>
<dbReference type="EC" id="1.2.4.1" evidence="4"/>
<dbReference type="Gene3D" id="3.40.50.920">
    <property type="match status" value="1"/>
</dbReference>
<name>A0A699YUK0_HAELA</name>
<proteinExistence type="predicted"/>
<comment type="catalytic activity">
    <reaction evidence="4">
        <text>N(6)-[(R)-lipoyl]-L-lysyl-[protein] + pyruvate + H(+) = N(6)-[(R)-S(8)-acetyldihydrolipoyl]-L-lysyl-[protein] + CO2</text>
        <dbReference type="Rhea" id="RHEA:19189"/>
        <dbReference type="Rhea" id="RHEA-COMP:10474"/>
        <dbReference type="Rhea" id="RHEA-COMP:10478"/>
        <dbReference type="ChEBI" id="CHEBI:15361"/>
        <dbReference type="ChEBI" id="CHEBI:15378"/>
        <dbReference type="ChEBI" id="CHEBI:16526"/>
        <dbReference type="ChEBI" id="CHEBI:83099"/>
        <dbReference type="ChEBI" id="CHEBI:83111"/>
        <dbReference type="EC" id="1.2.4.1"/>
    </reaction>
</comment>
<evidence type="ECO:0000259" key="5">
    <source>
        <dbReference type="Pfam" id="PF02780"/>
    </source>
</evidence>
<sequence length="94" mass="10440">VINLRSIKPLDRATIIESVRRTHRVISVEEGWPQHGVGAEIAALVQEEAFDELDGPVCRITGAEVPMPYATDLEKAALPSVENIVRVVRRELNK</sequence>
<evidence type="ECO:0000256" key="4">
    <source>
        <dbReference type="RuleBase" id="RU364074"/>
    </source>
</evidence>
<organism evidence="6 7">
    <name type="scientific">Haematococcus lacustris</name>
    <name type="common">Green alga</name>
    <name type="synonym">Haematococcus pluvialis</name>
    <dbReference type="NCBI Taxonomy" id="44745"/>
    <lineage>
        <taxon>Eukaryota</taxon>
        <taxon>Viridiplantae</taxon>
        <taxon>Chlorophyta</taxon>
        <taxon>core chlorophytes</taxon>
        <taxon>Chlorophyceae</taxon>
        <taxon>CS clade</taxon>
        <taxon>Chlamydomonadales</taxon>
        <taxon>Haematococcaceae</taxon>
        <taxon>Haematococcus</taxon>
    </lineage>
</organism>
<dbReference type="GO" id="GO:0006086">
    <property type="term" value="P:pyruvate decarboxylation to acetyl-CoA"/>
    <property type="evidence" value="ECO:0007669"/>
    <property type="project" value="InterPro"/>
</dbReference>
<comment type="function">
    <text evidence="4">The pyruvate dehydrogenase complex catalyzes the overall conversion of pyruvate to acetyl-CoA and CO2.</text>
</comment>
<dbReference type="AlphaFoldDB" id="A0A699YUK0"/>
<dbReference type="EMBL" id="BLLF01000052">
    <property type="protein sequence ID" value="GFH06702.1"/>
    <property type="molecule type" value="Genomic_DNA"/>
</dbReference>
<dbReference type="InterPro" id="IPR033248">
    <property type="entry name" value="Transketolase_C"/>
</dbReference>
<dbReference type="PANTHER" id="PTHR11624">
    <property type="entry name" value="DEHYDROGENASE RELATED"/>
    <property type="match status" value="1"/>
</dbReference>
<dbReference type="Pfam" id="PF02780">
    <property type="entry name" value="Transketolase_C"/>
    <property type="match status" value="1"/>
</dbReference>
<evidence type="ECO:0000256" key="1">
    <source>
        <dbReference type="ARBA" id="ARBA00001964"/>
    </source>
</evidence>
<protein>
    <recommendedName>
        <fullName evidence="4">Pyruvate dehydrogenase E1 component subunit beta</fullName>
        <ecNumber evidence="4">1.2.4.1</ecNumber>
    </recommendedName>
</protein>
<keyword evidence="7" id="KW-1185">Reference proteome</keyword>
<dbReference type="Proteomes" id="UP000485058">
    <property type="component" value="Unassembled WGS sequence"/>
</dbReference>
<dbReference type="SUPFAM" id="SSF52922">
    <property type="entry name" value="TK C-terminal domain-like"/>
    <property type="match status" value="1"/>
</dbReference>